<proteinExistence type="inferred from homology"/>
<evidence type="ECO:0000256" key="11">
    <source>
        <dbReference type="PROSITE-ProRule" id="PRU10141"/>
    </source>
</evidence>
<dbReference type="Gene3D" id="3.30.200.20">
    <property type="entry name" value="Phosphorylase Kinase, domain 1"/>
    <property type="match status" value="1"/>
</dbReference>
<feature type="domain" description="Protein kinase" evidence="14">
    <location>
        <begin position="52"/>
        <end position="310"/>
    </location>
</feature>
<keyword evidence="1 12" id="KW-0723">Serine/threonine-protein kinase</keyword>
<feature type="region of interest" description="Disordered" evidence="13">
    <location>
        <begin position="1"/>
        <end position="28"/>
    </location>
</feature>
<evidence type="ECO:0000256" key="13">
    <source>
        <dbReference type="SAM" id="MobiDB-lite"/>
    </source>
</evidence>
<dbReference type="GO" id="GO:0010508">
    <property type="term" value="P:positive regulation of autophagy"/>
    <property type="evidence" value="ECO:0007669"/>
    <property type="project" value="UniProtKB-ARBA"/>
</dbReference>
<dbReference type="FunFam" id="1.10.510.10:FF:000432">
    <property type="entry name" value="mitogen-activated protein kinase kinase 3"/>
    <property type="match status" value="1"/>
</dbReference>
<organism evidence="15 16">
    <name type="scientific">Galendromus occidentalis</name>
    <name type="common">western predatory mite</name>
    <dbReference type="NCBI Taxonomy" id="34638"/>
    <lineage>
        <taxon>Eukaryota</taxon>
        <taxon>Metazoa</taxon>
        <taxon>Ecdysozoa</taxon>
        <taxon>Arthropoda</taxon>
        <taxon>Chelicerata</taxon>
        <taxon>Arachnida</taxon>
        <taxon>Acari</taxon>
        <taxon>Parasitiformes</taxon>
        <taxon>Mesostigmata</taxon>
        <taxon>Gamasina</taxon>
        <taxon>Phytoseioidea</taxon>
        <taxon>Phytoseiidae</taxon>
        <taxon>Typhlodrominae</taxon>
        <taxon>Galendromus</taxon>
    </lineage>
</organism>
<dbReference type="InterPro" id="IPR017441">
    <property type="entry name" value="Protein_kinase_ATP_BS"/>
</dbReference>
<dbReference type="FunFam" id="3.30.200.20:FF:000040">
    <property type="entry name" value="Dual specificity mitogen-activated protein kinase kinase"/>
    <property type="match status" value="1"/>
</dbReference>
<dbReference type="PROSITE" id="PS50011">
    <property type="entry name" value="PROTEIN_KINASE_DOM"/>
    <property type="match status" value="1"/>
</dbReference>
<keyword evidence="3 11" id="KW-0547">Nucleotide-binding</keyword>
<dbReference type="EC" id="2.7.12.2" evidence="7"/>
<comment type="catalytic activity">
    <reaction evidence="8">
        <text>L-seryl-[protein] + ATP = O-phospho-L-seryl-[protein] + ADP + H(+)</text>
        <dbReference type="Rhea" id="RHEA:17989"/>
        <dbReference type="Rhea" id="RHEA-COMP:9863"/>
        <dbReference type="Rhea" id="RHEA-COMP:11604"/>
        <dbReference type="ChEBI" id="CHEBI:15378"/>
        <dbReference type="ChEBI" id="CHEBI:29999"/>
        <dbReference type="ChEBI" id="CHEBI:30616"/>
        <dbReference type="ChEBI" id="CHEBI:83421"/>
        <dbReference type="ChEBI" id="CHEBI:456216"/>
        <dbReference type="EC" id="2.7.12.2"/>
    </reaction>
</comment>
<dbReference type="Pfam" id="PF00069">
    <property type="entry name" value="Pkinase"/>
    <property type="match status" value="1"/>
</dbReference>
<gene>
    <name evidence="16" type="primary">LOC100908803</name>
</gene>
<dbReference type="PANTHER" id="PTHR48013">
    <property type="entry name" value="DUAL SPECIFICITY MITOGEN-ACTIVATED PROTEIN KINASE KINASE 5-RELATED"/>
    <property type="match status" value="1"/>
</dbReference>
<evidence type="ECO:0000256" key="4">
    <source>
        <dbReference type="ARBA" id="ARBA00022777"/>
    </source>
</evidence>
<dbReference type="AlphaFoldDB" id="A0AAJ6QVM9"/>
<dbReference type="InterPro" id="IPR011009">
    <property type="entry name" value="Kinase-like_dom_sf"/>
</dbReference>
<comment type="catalytic activity">
    <reaction evidence="10">
        <text>L-tyrosyl-[protein] + ATP = O-phospho-L-tyrosyl-[protein] + ADP + H(+)</text>
        <dbReference type="Rhea" id="RHEA:10596"/>
        <dbReference type="Rhea" id="RHEA-COMP:10136"/>
        <dbReference type="Rhea" id="RHEA-COMP:20101"/>
        <dbReference type="ChEBI" id="CHEBI:15378"/>
        <dbReference type="ChEBI" id="CHEBI:30616"/>
        <dbReference type="ChEBI" id="CHEBI:46858"/>
        <dbReference type="ChEBI" id="CHEBI:61978"/>
        <dbReference type="ChEBI" id="CHEBI:456216"/>
        <dbReference type="EC" id="2.7.12.2"/>
    </reaction>
</comment>
<protein>
    <recommendedName>
        <fullName evidence="7">mitogen-activated protein kinase kinase</fullName>
        <ecNumber evidence="7">2.7.12.2</ecNumber>
    </recommendedName>
</protein>
<keyword evidence="4 16" id="KW-0418">Kinase</keyword>
<feature type="compositionally biased region" description="Basic residues" evidence="13">
    <location>
        <begin position="1"/>
        <end position="10"/>
    </location>
</feature>
<dbReference type="PANTHER" id="PTHR48013:SF11">
    <property type="entry name" value="LICORNE"/>
    <property type="match status" value="1"/>
</dbReference>
<comment type="catalytic activity">
    <reaction evidence="9">
        <text>L-threonyl-[protein] + ATP = O-phospho-L-threonyl-[protein] + ADP + H(+)</text>
        <dbReference type="Rhea" id="RHEA:46608"/>
        <dbReference type="Rhea" id="RHEA-COMP:11060"/>
        <dbReference type="Rhea" id="RHEA-COMP:11605"/>
        <dbReference type="ChEBI" id="CHEBI:15378"/>
        <dbReference type="ChEBI" id="CHEBI:30013"/>
        <dbReference type="ChEBI" id="CHEBI:30616"/>
        <dbReference type="ChEBI" id="CHEBI:61977"/>
        <dbReference type="ChEBI" id="CHEBI:456216"/>
        <dbReference type="EC" id="2.7.12.2"/>
    </reaction>
</comment>
<dbReference type="SMART" id="SM00220">
    <property type="entry name" value="S_TKc"/>
    <property type="match status" value="1"/>
</dbReference>
<dbReference type="SUPFAM" id="SSF56112">
    <property type="entry name" value="Protein kinase-like (PK-like)"/>
    <property type="match status" value="1"/>
</dbReference>
<dbReference type="GeneID" id="100908803"/>
<feature type="binding site" evidence="11">
    <location>
        <position position="81"/>
    </location>
    <ligand>
        <name>ATP</name>
        <dbReference type="ChEBI" id="CHEBI:30616"/>
    </ligand>
</feature>
<dbReference type="PROSITE" id="PS00107">
    <property type="entry name" value="PROTEIN_KINASE_ATP"/>
    <property type="match status" value="1"/>
</dbReference>
<evidence type="ECO:0000256" key="1">
    <source>
        <dbReference type="ARBA" id="ARBA00022527"/>
    </source>
</evidence>
<evidence type="ECO:0000256" key="8">
    <source>
        <dbReference type="ARBA" id="ARBA00049014"/>
    </source>
</evidence>
<evidence type="ECO:0000256" key="10">
    <source>
        <dbReference type="ARBA" id="ARBA00051693"/>
    </source>
</evidence>
<dbReference type="Proteomes" id="UP000694867">
    <property type="component" value="Unplaced"/>
</dbReference>
<dbReference type="GO" id="GO:0004674">
    <property type="term" value="F:protein serine/threonine kinase activity"/>
    <property type="evidence" value="ECO:0007669"/>
    <property type="project" value="UniProtKB-KW"/>
</dbReference>
<dbReference type="GO" id="GO:0004708">
    <property type="term" value="F:MAP kinase kinase activity"/>
    <property type="evidence" value="ECO:0007669"/>
    <property type="project" value="UniProtKB-EC"/>
</dbReference>
<name>A0AAJ6QVM9_9ACAR</name>
<evidence type="ECO:0000256" key="2">
    <source>
        <dbReference type="ARBA" id="ARBA00022679"/>
    </source>
</evidence>
<evidence type="ECO:0000256" key="7">
    <source>
        <dbReference type="ARBA" id="ARBA00038999"/>
    </source>
</evidence>
<dbReference type="RefSeq" id="XP_003745516.1">
    <property type="nucleotide sequence ID" value="XM_003745468.2"/>
</dbReference>
<dbReference type="InterPro" id="IPR008271">
    <property type="entry name" value="Ser/Thr_kinase_AS"/>
</dbReference>
<reference evidence="16" key="1">
    <citation type="submission" date="2025-08" db="UniProtKB">
        <authorList>
            <consortium name="RefSeq"/>
        </authorList>
    </citation>
    <scope>IDENTIFICATION</scope>
</reference>
<evidence type="ECO:0000256" key="5">
    <source>
        <dbReference type="ARBA" id="ARBA00022840"/>
    </source>
</evidence>
<keyword evidence="5 11" id="KW-0067">ATP-binding</keyword>
<dbReference type="Gene3D" id="1.10.510.10">
    <property type="entry name" value="Transferase(Phosphotransferase) domain 1"/>
    <property type="match status" value="1"/>
</dbReference>
<dbReference type="InterPro" id="IPR000719">
    <property type="entry name" value="Prot_kinase_dom"/>
</dbReference>
<comment type="similarity">
    <text evidence="6">Belongs to the protein kinase superfamily. STE Ser/Thr protein kinase family. MAP kinase kinase subfamily.</text>
</comment>
<dbReference type="PROSITE" id="PS00108">
    <property type="entry name" value="PROTEIN_KINASE_ST"/>
    <property type="match status" value="1"/>
</dbReference>
<dbReference type="GO" id="GO:0051403">
    <property type="term" value="P:stress-activated MAPK cascade"/>
    <property type="evidence" value="ECO:0007669"/>
    <property type="project" value="TreeGrafter"/>
</dbReference>
<dbReference type="KEGG" id="goe:100908803"/>
<dbReference type="GO" id="GO:0005524">
    <property type="term" value="F:ATP binding"/>
    <property type="evidence" value="ECO:0007669"/>
    <property type="project" value="UniProtKB-UniRule"/>
</dbReference>
<evidence type="ECO:0000313" key="16">
    <source>
        <dbReference type="RefSeq" id="XP_003745516.1"/>
    </source>
</evidence>
<keyword evidence="2" id="KW-0808">Transferase</keyword>
<evidence type="ECO:0000256" key="6">
    <source>
        <dbReference type="ARBA" id="ARBA00038035"/>
    </source>
</evidence>
<evidence type="ECO:0000256" key="3">
    <source>
        <dbReference type="ARBA" id="ARBA00022741"/>
    </source>
</evidence>
<evidence type="ECO:0000256" key="12">
    <source>
        <dbReference type="RuleBase" id="RU000304"/>
    </source>
</evidence>
<accession>A0AAJ6QVM9</accession>
<evidence type="ECO:0000259" key="14">
    <source>
        <dbReference type="PROSITE" id="PS50011"/>
    </source>
</evidence>
<keyword evidence="15" id="KW-1185">Reference proteome</keyword>
<sequence>MNRPGKKRNAVPKFSIPDAQPPPTQDIAPANLESSALIVLEGQQFTVGADELETLEELGRGAYGIVERMRHKPTGTLMAVKRITFTLNENEKRTALMELNVSMKASCEYTVRFYGAFFREGDIWICMEVMDTSLDKFYKAAFAQCGEIPENVLGRISFSIVTALDYLKERHNIMHRDVKPSNVLINAQGAVKLCDFGISGHMVDSVAKSNLGCKPYMPPERIEVEVIVPYDVRSDVWSLGITMVELSIGRFPYPTIRNVFEQLKQVVQSEPPRLPPGKFSKEYEVFIELCLQKNRENRAKYRQLLDTEFLKKNKDNDIADFARTVISQMDVE</sequence>
<evidence type="ECO:0000313" key="15">
    <source>
        <dbReference type="Proteomes" id="UP000694867"/>
    </source>
</evidence>
<evidence type="ECO:0000256" key="9">
    <source>
        <dbReference type="ARBA" id="ARBA00049299"/>
    </source>
</evidence>
<dbReference type="GO" id="GO:0043068">
    <property type="term" value="P:positive regulation of programmed cell death"/>
    <property type="evidence" value="ECO:0007669"/>
    <property type="project" value="UniProtKB-ARBA"/>
</dbReference>